<evidence type="ECO:0000313" key="5">
    <source>
        <dbReference type="Proteomes" id="UP000019116"/>
    </source>
</evidence>
<keyword evidence="5" id="KW-1185">Reference proteome</keyword>
<dbReference type="InterPro" id="IPR044821">
    <property type="entry name" value="At1g28695/At4g15970-like"/>
</dbReference>
<dbReference type="PANTHER" id="PTHR46038:SF2">
    <property type="entry name" value="OS07G0294800 PROTEIN"/>
    <property type="match status" value="1"/>
</dbReference>
<sequence>MKSATSLLLGAALATACFLLYTSVGRDLGAWSPPAPRWAPENGGGGADRPKQELVVVKEEEVSRGVVASSDGGGGGRDDGSSSEQKGRQQRRQIVMPANKQLQHDKPQDLADLLRRAANADRTVLMTALNEAWAAPGSFLDLFLESFKHGENTAYLVNHLLIVAMDKKAFDRCNAVHPFCYWFRVEGMDFAAEQKYMKGDYLEMMWKRNRFQQTILELGYTFLFTDVDILWFRDPFPRMSPAAQVVMSSDFFVGDPDSPGNYPNGGLLYVRSCASSIGFYEHWQASRARFPGMHEQYVFDKIVKEGVPGRLGTKVQFLDTGRFGGFCQHGKDLGKIVTMHANCCVGLENKLFDLKNVLEDWKIYKRRVAAGNTTEYFSWRVPGRCIH</sequence>
<dbReference type="AlphaFoldDB" id="A0A3B6BXV4"/>
<dbReference type="Gramene" id="TraesCS2B02G052600.1">
    <property type="protein sequence ID" value="TraesCS2B02G052600.1"/>
    <property type="gene ID" value="TraesCS2B02G052600"/>
</dbReference>
<dbReference type="InterPro" id="IPR005069">
    <property type="entry name" value="Nucl-diP-sugar_transferase"/>
</dbReference>
<reference evidence="4" key="1">
    <citation type="submission" date="2018-08" db="EMBL/GenBank/DDBJ databases">
        <authorList>
            <person name="Rossello M."/>
        </authorList>
    </citation>
    <scope>NUCLEOTIDE SEQUENCE [LARGE SCALE GENOMIC DNA]</scope>
    <source>
        <strain evidence="4">cv. Chinese Spring</strain>
    </source>
</reference>
<dbReference type="Proteomes" id="UP000019116">
    <property type="component" value="Chromosome 2B"/>
</dbReference>
<feature type="compositionally biased region" description="Basic and acidic residues" evidence="1">
    <location>
        <begin position="48"/>
        <end position="63"/>
    </location>
</feature>
<reference evidence="4" key="2">
    <citation type="submission" date="2018-10" db="UniProtKB">
        <authorList>
            <consortium name="EnsemblPlants"/>
        </authorList>
    </citation>
    <scope>IDENTIFICATION</scope>
</reference>
<feature type="domain" description="Nucleotide-diphospho-sugar transferase" evidence="3">
    <location>
        <begin position="156"/>
        <end position="354"/>
    </location>
</feature>
<dbReference type="PaxDb" id="4565-Traes_2BS_94D8733BD.1"/>
<dbReference type="OMA" id="WDISKVY"/>
<feature type="signal peptide" evidence="2">
    <location>
        <begin position="1"/>
        <end position="25"/>
    </location>
</feature>
<name>A0A3B6BXV4_WHEAT</name>
<dbReference type="PROSITE" id="PS51257">
    <property type="entry name" value="PROKAR_LIPOPROTEIN"/>
    <property type="match status" value="1"/>
</dbReference>
<keyword evidence="2" id="KW-0732">Signal</keyword>
<dbReference type="EnsemblPlants" id="TraesCS2B02G052600.1">
    <property type="protein sequence ID" value="TraesCS2B02G052600.1"/>
    <property type="gene ID" value="TraesCS2B02G052600"/>
</dbReference>
<evidence type="ECO:0000256" key="1">
    <source>
        <dbReference type="SAM" id="MobiDB-lite"/>
    </source>
</evidence>
<feature type="region of interest" description="Disordered" evidence="1">
    <location>
        <begin position="35"/>
        <end position="91"/>
    </location>
</feature>
<dbReference type="Gramene" id="TraesSYM2B03G00844420.1">
    <property type="protein sequence ID" value="TraesSYM2B03G00844420.1"/>
    <property type="gene ID" value="TraesSYM2B03G00844420"/>
</dbReference>
<organism evidence="4">
    <name type="scientific">Triticum aestivum</name>
    <name type="common">Wheat</name>
    <dbReference type="NCBI Taxonomy" id="4565"/>
    <lineage>
        <taxon>Eukaryota</taxon>
        <taxon>Viridiplantae</taxon>
        <taxon>Streptophyta</taxon>
        <taxon>Embryophyta</taxon>
        <taxon>Tracheophyta</taxon>
        <taxon>Spermatophyta</taxon>
        <taxon>Magnoliopsida</taxon>
        <taxon>Liliopsida</taxon>
        <taxon>Poales</taxon>
        <taxon>Poaceae</taxon>
        <taxon>BOP clade</taxon>
        <taxon>Pooideae</taxon>
        <taxon>Triticodae</taxon>
        <taxon>Triticeae</taxon>
        <taxon>Triticinae</taxon>
        <taxon>Triticum</taxon>
    </lineage>
</organism>
<dbReference type="Pfam" id="PF03407">
    <property type="entry name" value="Nucleotid_trans"/>
    <property type="match status" value="1"/>
</dbReference>
<proteinExistence type="predicted"/>
<dbReference type="Gramene" id="TraesCAD_scaffold_053721_01G000100.1">
    <property type="protein sequence ID" value="TraesCAD_scaffold_053721_01G000100.1"/>
    <property type="gene ID" value="TraesCAD_scaffold_053721_01G000100"/>
</dbReference>
<evidence type="ECO:0000256" key="2">
    <source>
        <dbReference type="SAM" id="SignalP"/>
    </source>
</evidence>
<dbReference type="PANTHER" id="PTHR46038">
    <property type="entry name" value="EXPRESSED PROTEIN-RELATED"/>
    <property type="match status" value="1"/>
</dbReference>
<evidence type="ECO:0000313" key="4">
    <source>
        <dbReference type="EnsemblPlants" id="TraesCS2B02G052600.1"/>
    </source>
</evidence>
<evidence type="ECO:0000259" key="3">
    <source>
        <dbReference type="Pfam" id="PF03407"/>
    </source>
</evidence>
<protein>
    <recommendedName>
        <fullName evidence="3">Nucleotide-diphospho-sugar transferase domain-containing protein</fullName>
    </recommendedName>
</protein>
<dbReference type="Gramene" id="TraesCS2B03G0112400.1">
    <property type="protein sequence ID" value="TraesCS2B03G0112400.1.CDS"/>
    <property type="gene ID" value="TraesCS2B03G0112400"/>
</dbReference>
<feature type="chain" id="PRO_5043171900" description="Nucleotide-diphospho-sugar transferase domain-containing protein" evidence="2">
    <location>
        <begin position="26"/>
        <end position="387"/>
    </location>
</feature>
<accession>A0A3B6BXV4</accession>
<dbReference type="OrthoDB" id="586379at2759"/>